<proteinExistence type="predicted"/>
<name>A0A0E9WUN9_ANGAN</name>
<dbReference type="EMBL" id="GBXM01014453">
    <property type="protein sequence ID" value="JAH94124.1"/>
    <property type="molecule type" value="Transcribed_RNA"/>
</dbReference>
<protein>
    <submittedName>
        <fullName evidence="1">Uncharacterized protein</fullName>
    </submittedName>
</protein>
<reference evidence="1" key="2">
    <citation type="journal article" date="2015" name="Fish Shellfish Immunol.">
        <title>Early steps in the European eel (Anguilla anguilla)-Vibrio vulnificus interaction in the gills: Role of the RtxA13 toxin.</title>
        <authorList>
            <person name="Callol A."/>
            <person name="Pajuelo D."/>
            <person name="Ebbesson L."/>
            <person name="Teles M."/>
            <person name="MacKenzie S."/>
            <person name="Amaro C."/>
        </authorList>
    </citation>
    <scope>NUCLEOTIDE SEQUENCE</scope>
</reference>
<dbReference type="AlphaFoldDB" id="A0A0E9WUN9"/>
<reference evidence="1" key="1">
    <citation type="submission" date="2014-11" db="EMBL/GenBank/DDBJ databases">
        <authorList>
            <person name="Amaro Gonzalez C."/>
        </authorList>
    </citation>
    <scope>NUCLEOTIDE SEQUENCE</scope>
</reference>
<evidence type="ECO:0000313" key="1">
    <source>
        <dbReference type="EMBL" id="JAH94124.1"/>
    </source>
</evidence>
<accession>A0A0E9WUN9</accession>
<organism evidence="1">
    <name type="scientific">Anguilla anguilla</name>
    <name type="common">European freshwater eel</name>
    <name type="synonym">Muraena anguilla</name>
    <dbReference type="NCBI Taxonomy" id="7936"/>
    <lineage>
        <taxon>Eukaryota</taxon>
        <taxon>Metazoa</taxon>
        <taxon>Chordata</taxon>
        <taxon>Craniata</taxon>
        <taxon>Vertebrata</taxon>
        <taxon>Euteleostomi</taxon>
        <taxon>Actinopterygii</taxon>
        <taxon>Neopterygii</taxon>
        <taxon>Teleostei</taxon>
        <taxon>Anguilliformes</taxon>
        <taxon>Anguillidae</taxon>
        <taxon>Anguilla</taxon>
    </lineage>
</organism>
<sequence>MLMLKKKTFFAVKCGTNRQYSLAYIQLLEETTYSTKVGKILQGYNMQFQTKENLPLQQPHLIIMKALYIEKTK</sequence>